<proteinExistence type="predicted"/>
<accession>A0A2D6YJ87</accession>
<evidence type="ECO:0000313" key="2">
    <source>
        <dbReference type="EMBL" id="MAH63261.1"/>
    </source>
</evidence>
<evidence type="ECO:0000313" key="3">
    <source>
        <dbReference type="Proteomes" id="UP000226525"/>
    </source>
</evidence>
<organism evidence="2 3">
    <name type="scientific">SAR324 cluster bacterium</name>
    <dbReference type="NCBI Taxonomy" id="2024889"/>
    <lineage>
        <taxon>Bacteria</taxon>
        <taxon>Deltaproteobacteria</taxon>
        <taxon>SAR324 cluster</taxon>
    </lineage>
</organism>
<feature type="coiled-coil region" evidence="1">
    <location>
        <begin position="78"/>
        <end position="122"/>
    </location>
</feature>
<reference evidence="3" key="1">
    <citation type="submission" date="2017-09" db="EMBL/GenBank/DDBJ databases">
        <title>The Reconstruction of 2,631 Draft Metagenome-Assembled Genomes from the Global Oceans.</title>
        <authorList>
            <person name="Tully B.J."/>
            <person name="Graham E.D."/>
            <person name="Heidelberg J.F."/>
        </authorList>
    </citation>
    <scope>NUCLEOTIDE SEQUENCE [LARGE SCALE GENOMIC DNA]</scope>
</reference>
<dbReference type="AlphaFoldDB" id="A0A2D6YJ87"/>
<dbReference type="Proteomes" id="UP000226525">
    <property type="component" value="Unassembled WGS sequence"/>
</dbReference>
<name>A0A2D6YJ87_9DELT</name>
<evidence type="ECO:0008006" key="4">
    <source>
        <dbReference type="Google" id="ProtNLM"/>
    </source>
</evidence>
<protein>
    <recommendedName>
        <fullName evidence="4">Magnesium transporter MgtE intracellular domain-containing protein</fullName>
    </recommendedName>
</protein>
<evidence type="ECO:0000256" key="1">
    <source>
        <dbReference type="SAM" id="Coils"/>
    </source>
</evidence>
<keyword evidence="1" id="KW-0175">Coiled coil</keyword>
<dbReference type="SUPFAM" id="SSF158791">
    <property type="entry name" value="MgtE N-terminal domain-like"/>
    <property type="match status" value="1"/>
</dbReference>
<dbReference type="EMBL" id="NZEX01000086">
    <property type="protein sequence ID" value="MAH63261.1"/>
    <property type="molecule type" value="Genomic_DNA"/>
</dbReference>
<gene>
    <name evidence="2" type="ORF">CMN54_07435</name>
</gene>
<comment type="caution">
    <text evidence="2">The sequence shown here is derived from an EMBL/GenBank/DDBJ whole genome shotgun (WGS) entry which is preliminary data.</text>
</comment>
<sequence>MFLYSYRISLRLMLPLLLGSILVARPAYSIPTTLEEGQQLIGKICAEFGIEFCAYVPQEDEADAKKPLRLTATERQILTRLVEQQEALERRGRDLDRRETQLQALQEDVQRQIVQLERIQLDIEQSIETKKAQDIEQLEKAVSFYTRMDPTAAALSIANLDQKTAVNILMRMKDKQASAVLESMTAERSSELIDSIARKR</sequence>